<proteinExistence type="predicted"/>
<reference evidence="1 2" key="1">
    <citation type="journal article" date="2014" name="BMC Genomics">
        <title>Genome sequencing of four Aureobasidium pullulans varieties: biotechnological potential, stress tolerance, and description of new species.</title>
        <authorList>
            <person name="Gostin Ar C."/>
            <person name="Ohm R.A."/>
            <person name="Kogej T."/>
            <person name="Sonjak S."/>
            <person name="Turk M."/>
            <person name="Zajc J."/>
            <person name="Zalar P."/>
            <person name="Grube M."/>
            <person name="Sun H."/>
            <person name="Han J."/>
            <person name="Sharma A."/>
            <person name="Chiniquy J."/>
            <person name="Ngan C.Y."/>
            <person name="Lipzen A."/>
            <person name="Barry K."/>
            <person name="Grigoriev I.V."/>
            <person name="Gunde-Cimerman N."/>
        </authorList>
    </citation>
    <scope>NUCLEOTIDE SEQUENCE [LARGE SCALE GENOMIC DNA]</scope>
    <source>
        <strain evidence="1 2">CBS 147.97</strain>
    </source>
</reference>
<sequence length="382" mass="42487">MSAPMDDSFYPNDMDNYSLQQYADFSDKPPYGGVDPRLLSSHQNTPILSKEQRLSPFDYTIFSGHAHLSPTFFEPELSPQSYELMRHQMLGHRRSVSVPPEDLMPESLQPPPAMVFHRGGTPLGDSMGGSKVSGNANKKWLKKAAATQKRQMQRHSPYPTGGERMQGRITLAQAMFPQQQQTHSLGPTSAPQQMALTTEDQISQAVMQGFDMSSLSSPQFVEFNAVDAGDRKFIVSTELTDVDALTFDARGDAGTAVLGMLGFAERLSQDCAAMREFLGRGFRIGEEDESESFRQEKRAINHQASTLEDGLEMLPLPDAKTEQEVTVPVTGQDIRNLDDDKTVALLELYCIPFTADMFLHDKKLAYLRFVGASRALMHLVLD</sequence>
<accession>A0A074XN20</accession>
<keyword evidence="2" id="KW-1185">Reference proteome</keyword>
<dbReference type="OrthoDB" id="5401960at2759"/>
<dbReference type="Proteomes" id="UP000027730">
    <property type="component" value="Unassembled WGS sequence"/>
</dbReference>
<dbReference type="HOGENOM" id="CLU_719582_0_0_1"/>
<evidence type="ECO:0000313" key="2">
    <source>
        <dbReference type="Proteomes" id="UP000027730"/>
    </source>
</evidence>
<dbReference type="RefSeq" id="XP_013430476.1">
    <property type="nucleotide sequence ID" value="XM_013575022.1"/>
</dbReference>
<organism evidence="1 2">
    <name type="scientific">Aureobasidium namibiae CBS 147.97</name>
    <dbReference type="NCBI Taxonomy" id="1043004"/>
    <lineage>
        <taxon>Eukaryota</taxon>
        <taxon>Fungi</taxon>
        <taxon>Dikarya</taxon>
        <taxon>Ascomycota</taxon>
        <taxon>Pezizomycotina</taxon>
        <taxon>Dothideomycetes</taxon>
        <taxon>Dothideomycetidae</taxon>
        <taxon>Dothideales</taxon>
        <taxon>Saccotheciaceae</taxon>
        <taxon>Aureobasidium</taxon>
    </lineage>
</organism>
<dbReference type="EMBL" id="KL584704">
    <property type="protein sequence ID" value="KEQ75966.1"/>
    <property type="molecule type" value="Genomic_DNA"/>
</dbReference>
<dbReference type="AlphaFoldDB" id="A0A074XN20"/>
<name>A0A074XN20_9PEZI</name>
<gene>
    <name evidence="1" type="ORF">M436DRAFT_79234</name>
</gene>
<protein>
    <submittedName>
        <fullName evidence="1">Uncharacterized protein</fullName>
    </submittedName>
</protein>
<evidence type="ECO:0000313" key="1">
    <source>
        <dbReference type="EMBL" id="KEQ75966.1"/>
    </source>
</evidence>
<dbReference type="GeneID" id="25416395"/>